<evidence type="ECO:0000313" key="6">
    <source>
        <dbReference type="EMBL" id="QNT97379.1"/>
    </source>
</evidence>
<dbReference type="AlphaFoldDB" id="A0A7H1QAP9"/>
<protein>
    <submittedName>
        <fullName evidence="6">MarR family transcriptional regulator</fullName>
    </submittedName>
</protein>
<dbReference type="PRINTS" id="PR00598">
    <property type="entry name" value="HTHMARR"/>
</dbReference>
<evidence type="ECO:0000256" key="3">
    <source>
        <dbReference type="ARBA" id="ARBA00023163"/>
    </source>
</evidence>
<keyword evidence="1" id="KW-0805">Transcription regulation</keyword>
<keyword evidence="3" id="KW-0804">Transcription</keyword>
<gene>
    <name evidence="6" type="ORF">HEP81_07146</name>
</gene>
<accession>A0A7H1QAP9</accession>
<dbReference type="SUPFAM" id="SSF46785">
    <property type="entry name" value="Winged helix' DNA-binding domain"/>
    <property type="match status" value="1"/>
</dbReference>
<dbReference type="Pfam" id="PF01047">
    <property type="entry name" value="MarR"/>
    <property type="match status" value="1"/>
</dbReference>
<dbReference type="PROSITE" id="PS01117">
    <property type="entry name" value="HTH_MARR_1"/>
    <property type="match status" value="1"/>
</dbReference>
<dbReference type="GO" id="GO:0003700">
    <property type="term" value="F:DNA-binding transcription factor activity"/>
    <property type="evidence" value="ECO:0007669"/>
    <property type="project" value="InterPro"/>
</dbReference>
<dbReference type="InterPro" id="IPR036388">
    <property type="entry name" value="WH-like_DNA-bd_sf"/>
</dbReference>
<organism evidence="6 7">
    <name type="scientific">Streptomyces griseofuscus</name>
    <dbReference type="NCBI Taxonomy" id="146922"/>
    <lineage>
        <taxon>Bacteria</taxon>
        <taxon>Bacillati</taxon>
        <taxon>Actinomycetota</taxon>
        <taxon>Actinomycetes</taxon>
        <taxon>Kitasatosporales</taxon>
        <taxon>Streptomycetaceae</taxon>
        <taxon>Streptomyces</taxon>
    </lineage>
</organism>
<keyword evidence="2" id="KW-0238">DNA-binding</keyword>
<evidence type="ECO:0000256" key="2">
    <source>
        <dbReference type="ARBA" id="ARBA00023125"/>
    </source>
</evidence>
<dbReference type="Gene3D" id="1.10.10.10">
    <property type="entry name" value="Winged helix-like DNA-binding domain superfamily/Winged helix DNA-binding domain"/>
    <property type="match status" value="1"/>
</dbReference>
<evidence type="ECO:0000256" key="4">
    <source>
        <dbReference type="SAM" id="MobiDB-lite"/>
    </source>
</evidence>
<dbReference type="InterPro" id="IPR036390">
    <property type="entry name" value="WH_DNA-bd_sf"/>
</dbReference>
<proteinExistence type="predicted"/>
<dbReference type="SMART" id="SM00347">
    <property type="entry name" value="HTH_MARR"/>
    <property type="match status" value="1"/>
</dbReference>
<dbReference type="GO" id="GO:0003677">
    <property type="term" value="F:DNA binding"/>
    <property type="evidence" value="ECO:0007669"/>
    <property type="project" value="UniProtKB-KW"/>
</dbReference>
<dbReference type="KEGG" id="sgf:HEP81_07146"/>
<dbReference type="PANTHER" id="PTHR39515:SF2">
    <property type="entry name" value="HTH-TYPE TRANSCRIPTIONAL REGULATOR RV0880"/>
    <property type="match status" value="1"/>
</dbReference>
<name>A0A7H1QAP9_9ACTN</name>
<sequence>MDVATEDMAGTAPAGPGGDPGTSALAGALRLAMGRIVRRLRQAHAVGDLTLSGASVLARLSRGGPDSPGALAELERVRPQAMAGTLAGLEQRGLVSRAPDPADRRRAVIAITEEGRAVLERRRSESADRLAHALAGFTPQEREALTGVLPLLDRLAEQL</sequence>
<evidence type="ECO:0000256" key="1">
    <source>
        <dbReference type="ARBA" id="ARBA00023015"/>
    </source>
</evidence>
<dbReference type="PANTHER" id="PTHR39515">
    <property type="entry name" value="CONSERVED PROTEIN"/>
    <property type="match status" value="1"/>
</dbReference>
<feature type="region of interest" description="Disordered" evidence="4">
    <location>
        <begin position="1"/>
        <end position="21"/>
    </location>
</feature>
<dbReference type="EMBL" id="CP051006">
    <property type="protein sequence ID" value="QNT97379.1"/>
    <property type="molecule type" value="Genomic_DNA"/>
</dbReference>
<dbReference type="Proteomes" id="UP000516422">
    <property type="component" value="Chromosome"/>
</dbReference>
<evidence type="ECO:0000259" key="5">
    <source>
        <dbReference type="PROSITE" id="PS50995"/>
    </source>
</evidence>
<dbReference type="RefSeq" id="WP_243279691.1">
    <property type="nucleotide sequence ID" value="NZ_CP051006.1"/>
</dbReference>
<feature type="domain" description="HTH marR-type" evidence="5">
    <location>
        <begin position="22"/>
        <end position="154"/>
    </location>
</feature>
<dbReference type="InterPro" id="IPR000835">
    <property type="entry name" value="HTH_MarR-typ"/>
</dbReference>
<dbReference type="InterPro" id="IPR052526">
    <property type="entry name" value="HTH-type_Bedaq_tolerance"/>
</dbReference>
<dbReference type="PROSITE" id="PS50995">
    <property type="entry name" value="HTH_MARR_2"/>
    <property type="match status" value="1"/>
</dbReference>
<dbReference type="GeneID" id="91466655"/>
<evidence type="ECO:0000313" key="7">
    <source>
        <dbReference type="Proteomes" id="UP000516422"/>
    </source>
</evidence>
<reference evidence="6 7" key="1">
    <citation type="submission" date="2020-04" db="EMBL/GenBank/DDBJ databases">
        <title>Characterization and engineering of Streptomyces griseofuscus DSM40191 as a potential heterologous host for expression of BGCs.</title>
        <authorList>
            <person name="Gren T."/>
            <person name="Whitford C.M."/>
            <person name="Mohite O.S."/>
            <person name="Joergensen T.S."/>
            <person name="Nielsen J.B."/>
            <person name="Lee S.Y."/>
            <person name="Weber T."/>
        </authorList>
    </citation>
    <scope>NUCLEOTIDE SEQUENCE [LARGE SCALE GENOMIC DNA]</scope>
    <source>
        <strain evidence="6 7">DSM 40191</strain>
    </source>
</reference>
<dbReference type="InterPro" id="IPR023187">
    <property type="entry name" value="Tscrpt_reg_MarR-type_CS"/>
</dbReference>